<dbReference type="GO" id="GO:0008982">
    <property type="term" value="F:protein-N(PI)-phosphohistidine-sugar phosphotransferase activity"/>
    <property type="evidence" value="ECO:0007669"/>
    <property type="project" value="InterPro"/>
</dbReference>
<comment type="caution">
    <text evidence="10">The sequence shown here is derived from an EMBL/GenBank/DDBJ whole genome shotgun (WGS) entry which is preliminary data.</text>
</comment>
<evidence type="ECO:0000256" key="8">
    <source>
        <dbReference type="SAM" id="Phobius"/>
    </source>
</evidence>
<evidence type="ECO:0000256" key="6">
    <source>
        <dbReference type="ARBA" id="ARBA00022989"/>
    </source>
</evidence>
<feature type="transmembrane region" description="Helical" evidence="8">
    <location>
        <begin position="68"/>
        <end position="93"/>
    </location>
</feature>
<reference evidence="10 11" key="1">
    <citation type="journal article" date="2015" name="Genome Announc.">
        <title>Expanding the biotechnology potential of lactobacilli through comparative genomics of 213 strains and associated genera.</title>
        <authorList>
            <person name="Sun Z."/>
            <person name="Harris H.M."/>
            <person name="McCann A."/>
            <person name="Guo C."/>
            <person name="Argimon S."/>
            <person name="Zhang W."/>
            <person name="Yang X."/>
            <person name="Jeffery I.B."/>
            <person name="Cooney J.C."/>
            <person name="Kagawa T.F."/>
            <person name="Liu W."/>
            <person name="Song Y."/>
            <person name="Salvetti E."/>
            <person name="Wrobel A."/>
            <person name="Rasinkangas P."/>
            <person name="Parkhill J."/>
            <person name="Rea M.C."/>
            <person name="O'Sullivan O."/>
            <person name="Ritari J."/>
            <person name="Douillard F.P."/>
            <person name="Paul Ross R."/>
            <person name="Yang R."/>
            <person name="Briner A.E."/>
            <person name="Felis G.E."/>
            <person name="de Vos W.M."/>
            <person name="Barrangou R."/>
            <person name="Klaenhammer T.R."/>
            <person name="Caufield P.W."/>
            <person name="Cui Y."/>
            <person name="Zhang H."/>
            <person name="O'Toole P.W."/>
        </authorList>
    </citation>
    <scope>NUCLEOTIDE SEQUENCE [LARGE SCALE GENOMIC DNA]</scope>
    <source>
        <strain evidence="10 11">DSM 16761</strain>
    </source>
</reference>
<evidence type="ECO:0000256" key="5">
    <source>
        <dbReference type="ARBA" id="ARBA00022692"/>
    </source>
</evidence>
<dbReference type="InterPro" id="IPR004501">
    <property type="entry name" value="PTS_EIIC_3"/>
</dbReference>
<organism evidence="10 11">
    <name type="scientific">Lactobacillus kitasatonis DSM 16761 = JCM 1039</name>
    <dbReference type="NCBI Taxonomy" id="1423767"/>
    <lineage>
        <taxon>Bacteria</taxon>
        <taxon>Bacillati</taxon>
        <taxon>Bacillota</taxon>
        <taxon>Bacilli</taxon>
        <taxon>Lactobacillales</taxon>
        <taxon>Lactobacillaceae</taxon>
        <taxon>Lactobacillus</taxon>
    </lineage>
</organism>
<dbReference type="InterPro" id="IPR003352">
    <property type="entry name" value="PTS_EIIC"/>
</dbReference>
<feature type="transmembrane region" description="Helical" evidence="8">
    <location>
        <begin position="135"/>
        <end position="154"/>
    </location>
</feature>
<dbReference type="Proteomes" id="UP000051307">
    <property type="component" value="Unassembled WGS sequence"/>
</dbReference>
<keyword evidence="3" id="KW-1003">Cell membrane</keyword>
<proteinExistence type="predicted"/>
<dbReference type="PROSITE" id="PS51105">
    <property type="entry name" value="PTS_EIIC_TYPE_3"/>
    <property type="match status" value="1"/>
</dbReference>
<sequence length="422" mass="46642">MNDKKIVDLLVRYKQLTFIKILQQTMVSIFPFALIGTYCWALVNSFLSTNSFFGRLTNIAKWFPAHNFAGAIVNDISLATTGVLALYAAFISAELTMRHYSKNSSIVGIASVASYILIFIHTIRNTQQYEMNYYNATWFIVGIVVGYFVGWIFAKLGHNIPEVKDRDLVKTIIINIKPLLIVLAGALIIHLGFATYRQYQMDRIIAQSVSTVANQHSSYGLSILISLITTFTMWLGYAGTLNFSSNIFGNESIANLSYALSHKTPWNIPYPYTLQALFNGFGGIGGVGATLALVIALILFSNKRQKREIAVTSAAPVFFNVNLALVVGIPTILNPIYVIPFVLSPIVNMLLGSVAILLKMFPPLVYPVPDGIPGILGPLMGTGGNIVVLIYTIFILIVDVMIYIPFVKLDNKVAKKYEESLK</sequence>
<evidence type="ECO:0000313" key="11">
    <source>
        <dbReference type="Proteomes" id="UP000051307"/>
    </source>
</evidence>
<evidence type="ECO:0000256" key="7">
    <source>
        <dbReference type="ARBA" id="ARBA00023136"/>
    </source>
</evidence>
<feature type="transmembrane region" description="Helical" evidence="8">
    <location>
        <begin position="336"/>
        <end position="358"/>
    </location>
</feature>
<evidence type="ECO:0000256" key="3">
    <source>
        <dbReference type="ARBA" id="ARBA00022475"/>
    </source>
</evidence>
<comment type="subcellular location">
    <subcellularLocation>
        <location evidence="1">Cell membrane</location>
        <topology evidence="1">Multi-pass membrane protein</topology>
    </subcellularLocation>
</comment>
<dbReference type="InterPro" id="IPR051088">
    <property type="entry name" value="PTS_Sugar-EIIC/EIIB"/>
</dbReference>
<keyword evidence="2" id="KW-0813">Transport</keyword>
<feature type="transmembrane region" description="Helical" evidence="8">
    <location>
        <begin position="276"/>
        <end position="300"/>
    </location>
</feature>
<feature type="domain" description="PTS EIIC type-3" evidence="9">
    <location>
        <begin position="2"/>
        <end position="406"/>
    </location>
</feature>
<dbReference type="AlphaFoldDB" id="A0A0R1VIM6"/>
<feature type="transmembrane region" description="Helical" evidence="8">
    <location>
        <begin position="217"/>
        <end position="237"/>
    </location>
</feature>
<evidence type="ECO:0000256" key="1">
    <source>
        <dbReference type="ARBA" id="ARBA00004651"/>
    </source>
</evidence>
<dbReference type="PANTHER" id="PTHR33989">
    <property type="match status" value="1"/>
</dbReference>
<keyword evidence="6 8" id="KW-1133">Transmembrane helix</keyword>
<evidence type="ECO:0000256" key="4">
    <source>
        <dbReference type="ARBA" id="ARBA00022597"/>
    </source>
</evidence>
<evidence type="ECO:0000313" key="10">
    <source>
        <dbReference type="EMBL" id="KRM05370.1"/>
    </source>
</evidence>
<protein>
    <recommendedName>
        <fullName evidence="9">PTS EIIC type-3 domain-containing protein</fullName>
    </recommendedName>
</protein>
<feature type="transmembrane region" description="Helical" evidence="8">
    <location>
        <begin position="174"/>
        <end position="196"/>
    </location>
</feature>
<dbReference type="GO" id="GO:0005886">
    <property type="term" value="C:plasma membrane"/>
    <property type="evidence" value="ECO:0007669"/>
    <property type="project" value="UniProtKB-SubCell"/>
</dbReference>
<dbReference type="eggNOG" id="COG1455">
    <property type="taxonomic scope" value="Bacteria"/>
</dbReference>
<evidence type="ECO:0000256" key="2">
    <source>
        <dbReference type="ARBA" id="ARBA00022448"/>
    </source>
</evidence>
<keyword evidence="5 8" id="KW-0812">Transmembrane</keyword>
<feature type="transmembrane region" description="Helical" evidence="8">
    <location>
        <begin position="26"/>
        <end position="47"/>
    </location>
</feature>
<dbReference type="Pfam" id="PF02378">
    <property type="entry name" value="PTS_EIIC"/>
    <property type="match status" value="1"/>
</dbReference>
<feature type="transmembrane region" description="Helical" evidence="8">
    <location>
        <begin position="309"/>
        <end position="330"/>
    </location>
</feature>
<dbReference type="EMBL" id="AZFU01000011">
    <property type="protein sequence ID" value="KRM05370.1"/>
    <property type="molecule type" value="Genomic_DNA"/>
</dbReference>
<feature type="transmembrane region" description="Helical" evidence="8">
    <location>
        <begin position="386"/>
        <end position="406"/>
    </location>
</feature>
<keyword evidence="7 8" id="KW-0472">Membrane</keyword>
<gene>
    <name evidence="10" type="ORF">FC59_GL000064</name>
</gene>
<accession>A0A0R1VIM6</accession>
<name>A0A0R1VIM6_9LACO</name>
<feature type="transmembrane region" description="Helical" evidence="8">
    <location>
        <begin position="105"/>
        <end position="123"/>
    </location>
</feature>
<keyword evidence="4" id="KW-0762">Sugar transport</keyword>
<dbReference type="OrthoDB" id="1651152at2"/>
<dbReference type="PANTHER" id="PTHR33989:SF4">
    <property type="entry name" value="PTS SYSTEM N,N'-DIACETYLCHITOBIOSE-SPECIFIC EIIC COMPONENT"/>
    <property type="match status" value="1"/>
</dbReference>
<evidence type="ECO:0000259" key="9">
    <source>
        <dbReference type="PROSITE" id="PS51105"/>
    </source>
</evidence>
<dbReference type="PATRIC" id="fig|1423767.3.peg.71"/>
<dbReference type="GO" id="GO:0009401">
    <property type="term" value="P:phosphoenolpyruvate-dependent sugar phosphotransferase system"/>
    <property type="evidence" value="ECO:0007669"/>
    <property type="project" value="InterPro"/>
</dbReference>
<dbReference type="RefSeq" id="WP_056938166.1">
    <property type="nucleotide sequence ID" value="NZ_AZFU01000011.1"/>
</dbReference>